<sequence>MQFLVDALKSRGFLQEKQSLNDITSDFVCDFQSKECMLGECHICAERKLFGCDDQEEIEVTWFEWAMKEHAYGQDDKMKQIKRMMKTTKEGTLKDLLNKFNTEMTKFKKQMTYLYVIFI</sequence>
<accession>A0A8S3WQP3</accession>
<name>A0A8S3WQP3_PARAO</name>
<proteinExistence type="predicted"/>
<dbReference type="Proteomes" id="UP000691718">
    <property type="component" value="Unassembled WGS sequence"/>
</dbReference>
<protein>
    <submittedName>
        <fullName evidence="1">(apollo) hypothetical protein</fullName>
    </submittedName>
</protein>
<evidence type="ECO:0000313" key="2">
    <source>
        <dbReference type="Proteomes" id="UP000691718"/>
    </source>
</evidence>
<keyword evidence="2" id="KW-1185">Reference proteome</keyword>
<gene>
    <name evidence="1" type="ORF">PAPOLLO_LOCUS9235</name>
</gene>
<dbReference type="AlphaFoldDB" id="A0A8S3WQP3"/>
<dbReference type="EMBL" id="CAJQZP010000667">
    <property type="protein sequence ID" value="CAG4976239.1"/>
    <property type="molecule type" value="Genomic_DNA"/>
</dbReference>
<organism evidence="1 2">
    <name type="scientific">Parnassius apollo</name>
    <name type="common">Apollo butterfly</name>
    <name type="synonym">Papilio apollo</name>
    <dbReference type="NCBI Taxonomy" id="110799"/>
    <lineage>
        <taxon>Eukaryota</taxon>
        <taxon>Metazoa</taxon>
        <taxon>Ecdysozoa</taxon>
        <taxon>Arthropoda</taxon>
        <taxon>Hexapoda</taxon>
        <taxon>Insecta</taxon>
        <taxon>Pterygota</taxon>
        <taxon>Neoptera</taxon>
        <taxon>Endopterygota</taxon>
        <taxon>Lepidoptera</taxon>
        <taxon>Glossata</taxon>
        <taxon>Ditrysia</taxon>
        <taxon>Papilionoidea</taxon>
        <taxon>Papilionidae</taxon>
        <taxon>Parnassiinae</taxon>
        <taxon>Parnassini</taxon>
        <taxon>Parnassius</taxon>
        <taxon>Parnassius</taxon>
    </lineage>
</organism>
<evidence type="ECO:0000313" key="1">
    <source>
        <dbReference type="EMBL" id="CAG4976239.1"/>
    </source>
</evidence>
<reference evidence="1" key="1">
    <citation type="submission" date="2021-04" db="EMBL/GenBank/DDBJ databases">
        <authorList>
            <person name="Tunstrom K."/>
        </authorList>
    </citation>
    <scope>NUCLEOTIDE SEQUENCE</scope>
</reference>
<comment type="caution">
    <text evidence="1">The sequence shown here is derived from an EMBL/GenBank/DDBJ whole genome shotgun (WGS) entry which is preliminary data.</text>
</comment>
<dbReference type="OrthoDB" id="8945351at2759"/>